<dbReference type="GO" id="GO:0032259">
    <property type="term" value="P:methylation"/>
    <property type="evidence" value="ECO:0007669"/>
    <property type="project" value="UniProtKB-KW"/>
</dbReference>
<dbReference type="PANTHER" id="PTHR35276">
    <property type="entry name" value="S-ADENOSYL-L-METHIONINE-DEPENDENT METHYLTRANSFERASES SUPERFAMILY PROTEIN"/>
    <property type="match status" value="1"/>
</dbReference>
<dbReference type="STRING" id="1128398.Curi_c14300"/>
<dbReference type="AlphaFoldDB" id="K0B0L0"/>
<dbReference type="Proteomes" id="UP000006094">
    <property type="component" value="Chromosome"/>
</dbReference>
<dbReference type="PATRIC" id="fig|1128398.3.peg.1458"/>
<gene>
    <name evidence="1" type="ordered locus">Curi_c14300</name>
</gene>
<dbReference type="OrthoDB" id="9792989at2"/>
<dbReference type="CDD" id="cd02440">
    <property type="entry name" value="AdoMet_MTases"/>
    <property type="match status" value="1"/>
</dbReference>
<protein>
    <submittedName>
        <fullName evidence="1">rRNA methylase</fullName>
    </submittedName>
</protein>
<dbReference type="HOGENOM" id="CLU_079190_1_0_9"/>
<dbReference type="SUPFAM" id="SSF53335">
    <property type="entry name" value="S-adenosyl-L-methionine-dependent methyltransferases"/>
    <property type="match status" value="1"/>
</dbReference>
<dbReference type="PANTHER" id="PTHR35276:SF1">
    <property type="entry name" value="TRNA (MNM(5)S(2)U34)-METHYLTRANSFERASE, CHLOROPLASTIC"/>
    <property type="match status" value="1"/>
</dbReference>
<keyword evidence="1" id="KW-0489">Methyltransferase</keyword>
<dbReference type="KEGG" id="cad:Curi_c14300"/>
<dbReference type="Gene3D" id="3.40.50.150">
    <property type="entry name" value="Vaccinia Virus protein VP39"/>
    <property type="match status" value="1"/>
</dbReference>
<dbReference type="GO" id="GO:0008168">
    <property type="term" value="F:methyltransferase activity"/>
    <property type="evidence" value="ECO:0007669"/>
    <property type="project" value="UniProtKB-KW"/>
</dbReference>
<organism evidence="1 2">
    <name type="scientific">Gottschalkia acidurici (strain ATCC 7906 / DSM 604 / BCRC 14475 / CIP 104303 / KCTC 5404 / NCIMB 10678 / 9a)</name>
    <name type="common">Clostridium acidurici</name>
    <dbReference type="NCBI Taxonomy" id="1128398"/>
    <lineage>
        <taxon>Bacteria</taxon>
        <taxon>Bacillati</taxon>
        <taxon>Bacillota</taxon>
        <taxon>Tissierellia</taxon>
        <taxon>Tissierellales</taxon>
        <taxon>Gottschalkiaceae</taxon>
        <taxon>Gottschalkia</taxon>
    </lineage>
</organism>
<accession>K0B0L0</accession>
<name>K0B0L0_GOTA9</name>
<keyword evidence="1" id="KW-0808">Transferase</keyword>
<sequence length="196" mass="22383">MYKHLNSIISIAKEIIDRTVKKGSIVVDATVGNGQDTIKLAELVGETGKVYGFDIQSIAIKNTKKRLIQENLENRVELINDGHEKIDCYISKEVDFIIFNLGYLPGGDHTIVTRKDSTLEAIKKSLVILKPNGIMLLAVYHGHYEGKVEKRYIDELLKELSQKKFNTLKFEFINQINNPPILYAIEKNMSFLKEMR</sequence>
<evidence type="ECO:0000313" key="1">
    <source>
        <dbReference type="EMBL" id="AFS78440.1"/>
    </source>
</evidence>
<dbReference type="Pfam" id="PF06962">
    <property type="entry name" value="rRNA_methylase"/>
    <property type="match status" value="1"/>
</dbReference>
<dbReference type="RefSeq" id="WP_014967577.1">
    <property type="nucleotide sequence ID" value="NC_018664.1"/>
</dbReference>
<dbReference type="InterPro" id="IPR010719">
    <property type="entry name" value="MnmM_MeTrfase"/>
</dbReference>
<dbReference type="EMBL" id="CP003326">
    <property type="protein sequence ID" value="AFS78440.1"/>
    <property type="molecule type" value="Genomic_DNA"/>
</dbReference>
<proteinExistence type="predicted"/>
<evidence type="ECO:0000313" key="2">
    <source>
        <dbReference type="Proteomes" id="UP000006094"/>
    </source>
</evidence>
<keyword evidence="2" id="KW-1185">Reference proteome</keyword>
<reference evidence="1 2" key="1">
    <citation type="journal article" date="2012" name="PLoS ONE">
        <title>The purine-utilizing bacterium Clostridium acidurici 9a: a genome-guided metabolic reconsideration.</title>
        <authorList>
            <person name="Hartwich K."/>
            <person name="Poehlein A."/>
            <person name="Daniel R."/>
        </authorList>
    </citation>
    <scope>NUCLEOTIDE SEQUENCE [LARGE SCALE GENOMIC DNA]</scope>
    <source>
        <strain evidence="2">ATCC 7906 / DSM 604 / BCRC 14475 / CIP 104303 / KCTC 5404 / NCIMB 10678 / 9a</strain>
    </source>
</reference>
<dbReference type="InterPro" id="IPR029063">
    <property type="entry name" value="SAM-dependent_MTases_sf"/>
</dbReference>
<dbReference type="eggNOG" id="COG4123">
    <property type="taxonomic scope" value="Bacteria"/>
</dbReference>